<organism>
    <name type="scientific">Culex quinquefasciatus</name>
    <name type="common">Southern house mosquito</name>
    <name type="synonym">Culex pungens</name>
    <dbReference type="NCBI Taxonomy" id="7176"/>
    <lineage>
        <taxon>Eukaryota</taxon>
        <taxon>Metazoa</taxon>
        <taxon>Ecdysozoa</taxon>
        <taxon>Arthropoda</taxon>
        <taxon>Hexapoda</taxon>
        <taxon>Insecta</taxon>
        <taxon>Pterygota</taxon>
        <taxon>Neoptera</taxon>
        <taxon>Endopterygota</taxon>
        <taxon>Diptera</taxon>
        <taxon>Nematocera</taxon>
        <taxon>Culicoidea</taxon>
        <taxon>Culicidae</taxon>
        <taxon>Culicinae</taxon>
        <taxon>Culicini</taxon>
        <taxon>Culex</taxon>
        <taxon>Culex</taxon>
    </lineage>
</organism>
<evidence type="ECO:0000256" key="2">
    <source>
        <dbReference type="ARBA" id="ARBA00022475"/>
    </source>
</evidence>
<keyword evidence="6" id="KW-0807">Transducer</keyword>
<evidence type="ECO:0000256" key="5">
    <source>
        <dbReference type="ARBA" id="ARBA00023136"/>
    </source>
</evidence>
<dbReference type="Pfam" id="PF08395">
    <property type="entry name" value="7tm_7"/>
    <property type="match status" value="1"/>
</dbReference>
<dbReference type="InterPro" id="IPR013604">
    <property type="entry name" value="7TM_chemorcpt"/>
</dbReference>
<dbReference type="KEGG" id="cqu:CpipJ_CPIJ014447"/>
<dbReference type="VEuPathDB" id="VectorBase:CQUJHB011989"/>
<dbReference type="HOGENOM" id="CLU_726073_0_0_1"/>
<keyword evidence="6" id="KW-0675">Receptor</keyword>
<comment type="similarity">
    <text evidence="6">Belongs to the insect chemoreceptor superfamily. Gustatory receptor (GR) family.</text>
</comment>
<evidence type="ECO:0000256" key="1">
    <source>
        <dbReference type="ARBA" id="ARBA00004651"/>
    </source>
</evidence>
<dbReference type="OrthoDB" id="7731032at2759"/>
<keyword evidence="2 6" id="KW-1003">Cell membrane</keyword>
<protein>
    <recommendedName>
        <fullName evidence="6">Gustatory receptor</fullName>
    </recommendedName>
</protein>
<evidence type="ECO:0000256" key="6">
    <source>
        <dbReference type="RuleBase" id="RU363108"/>
    </source>
</evidence>
<dbReference type="VEuPathDB" id="VectorBase:CPIJ014447"/>
<evidence type="ECO:0000256" key="4">
    <source>
        <dbReference type="ARBA" id="ARBA00022989"/>
    </source>
</evidence>
<gene>
    <name evidence="7" type="ORF">CpipJ_CPIJ014447</name>
</gene>
<feature type="transmembrane region" description="Helical" evidence="6">
    <location>
        <begin position="72"/>
        <end position="92"/>
    </location>
</feature>
<comment type="subcellular location">
    <subcellularLocation>
        <location evidence="1 6">Cell membrane</location>
        <topology evidence="1 6">Multi-pass membrane protein</topology>
    </subcellularLocation>
</comment>
<dbReference type="EMBL" id="DS232346">
    <property type="protein sequence ID" value="EDS40434.1"/>
    <property type="molecule type" value="Genomic_DNA"/>
</dbReference>
<dbReference type="InParanoid" id="B0X4L7"/>
<accession>B0X4L7</accession>
<name>B0X4L7_CULQU</name>
<dbReference type="AlphaFoldDB" id="B0X4L7"/>
<feature type="transmembrane region" description="Helical" evidence="6">
    <location>
        <begin position="130"/>
        <end position="151"/>
    </location>
</feature>
<comment type="function">
    <text evidence="6">Gustatory receptor which mediates acceptance or avoidance behavior, depending on its substrates.</text>
</comment>
<feature type="transmembrane region" description="Helical" evidence="6">
    <location>
        <begin position="157"/>
        <end position="173"/>
    </location>
</feature>
<dbReference type="GO" id="GO:0005886">
    <property type="term" value="C:plasma membrane"/>
    <property type="evidence" value="ECO:0007669"/>
    <property type="project" value="UniProtKB-SubCell"/>
</dbReference>
<feature type="non-terminal residue" evidence="7">
    <location>
        <position position="331"/>
    </location>
</feature>
<comment type="caution">
    <text evidence="6">Lacks conserved residue(s) required for the propagation of feature annotation.</text>
</comment>
<keyword evidence="5 6" id="KW-0472">Membrane</keyword>
<feature type="transmembrane region" description="Helical" evidence="6">
    <location>
        <begin position="32"/>
        <end position="52"/>
    </location>
</feature>
<reference evidence="7" key="1">
    <citation type="submission" date="2007-03" db="EMBL/GenBank/DDBJ databases">
        <title>Annotation of Culex pipiens quinquefasciatus.</title>
        <authorList>
            <consortium name="The Broad Institute Genome Sequencing Platform"/>
            <person name="Atkinson P.W."/>
            <person name="Hemingway J."/>
            <person name="Christensen B.M."/>
            <person name="Higgs S."/>
            <person name="Kodira C."/>
            <person name="Hannick L."/>
            <person name="Megy K."/>
            <person name="O'Leary S."/>
            <person name="Pearson M."/>
            <person name="Haas B.J."/>
            <person name="Mauceli E."/>
            <person name="Wortman J.R."/>
            <person name="Lee N.H."/>
            <person name="Guigo R."/>
            <person name="Stanke M."/>
            <person name="Alvarado L."/>
            <person name="Amedeo P."/>
            <person name="Antoine C.H."/>
            <person name="Arensburger P."/>
            <person name="Bidwell S.L."/>
            <person name="Crawford M."/>
            <person name="Camaro F."/>
            <person name="Devon K."/>
            <person name="Engels R."/>
            <person name="Hammond M."/>
            <person name="Howarth C."/>
            <person name="Koehrsen M."/>
            <person name="Lawson D."/>
            <person name="Montgomery P."/>
            <person name="Nene V."/>
            <person name="Nusbaum C."/>
            <person name="Puiu D."/>
            <person name="Romero-Severson J."/>
            <person name="Severson D.W."/>
            <person name="Shumway M."/>
            <person name="Sisk P."/>
            <person name="Stolte C."/>
            <person name="Zeng Q."/>
            <person name="Eisenstadt E."/>
            <person name="Fraser-Liggett C."/>
            <person name="Strausberg R."/>
            <person name="Galagan J."/>
            <person name="Birren B."/>
            <person name="Collins F.H."/>
        </authorList>
    </citation>
    <scope>NUCLEOTIDE SEQUENCE [LARGE SCALE GENOMIC DNA]</scope>
    <source>
        <strain evidence="7">JHB</strain>
    </source>
</reference>
<evidence type="ECO:0000256" key="3">
    <source>
        <dbReference type="ARBA" id="ARBA00022692"/>
    </source>
</evidence>
<dbReference type="eggNOG" id="ENOG502T8GN">
    <property type="taxonomic scope" value="Eukaryota"/>
</dbReference>
<dbReference type="GO" id="GO:0050909">
    <property type="term" value="P:sensory perception of taste"/>
    <property type="evidence" value="ECO:0007669"/>
    <property type="project" value="InterPro"/>
</dbReference>
<sequence>MVDILLACQSLLKFFQLFGYHCSKVNRHQKSFTWIICLFVVIVGASCLMWFISEYQTQILYTGNKFGTALDFGKFLMNFFAFFSILVESFYFRSYNDVLWKEFQCVEEKIGKWFTLKDAFDATHLVKSTWITIILFFFYMFFWDIFYAFVICPELRSSNFTMVFLFVYALMHVRQLQMLFYTNMINCYLKIVENHLNFIISQSKIMLSLHNLSYDIHLLSDELQSTTAVYKKLMNQGATFNTMFGFSLFSTKMREHVHILTDLYWVVFQFLSGNVVRAIFLATSLSSKCVCLMLNFRSAEEMSSLIDTINWRISGIDLAFQLKSSFHWEKV</sequence>
<keyword evidence="3 6" id="KW-0812">Transmembrane</keyword>
<dbReference type="GO" id="GO:0007165">
    <property type="term" value="P:signal transduction"/>
    <property type="evidence" value="ECO:0007669"/>
    <property type="project" value="UniProtKB-KW"/>
</dbReference>
<proteinExistence type="inferred from homology"/>
<keyword evidence="4 6" id="KW-1133">Transmembrane helix</keyword>
<evidence type="ECO:0000313" key="7">
    <source>
        <dbReference type="EMBL" id="EDS40434.1"/>
    </source>
</evidence>